<dbReference type="PANTHER" id="PTHR48079:SF6">
    <property type="entry name" value="NAD(P)-BINDING DOMAIN-CONTAINING PROTEIN-RELATED"/>
    <property type="match status" value="1"/>
</dbReference>
<dbReference type="AlphaFoldDB" id="A0A8J2VFP8"/>
<gene>
    <name evidence="2" type="ORF">GCM10011391_01400</name>
</gene>
<keyword evidence="3" id="KW-1185">Reference proteome</keyword>
<accession>A0A8J2VFP8</accession>
<feature type="domain" description="NAD-dependent epimerase/dehydratase" evidence="1">
    <location>
        <begin position="6"/>
        <end position="221"/>
    </location>
</feature>
<dbReference type="InterPro" id="IPR036291">
    <property type="entry name" value="NAD(P)-bd_dom_sf"/>
</dbReference>
<proteinExistence type="predicted"/>
<dbReference type="SUPFAM" id="SSF51735">
    <property type="entry name" value="NAD(P)-binding Rossmann-fold domains"/>
    <property type="match status" value="1"/>
</dbReference>
<reference evidence="2" key="1">
    <citation type="journal article" date="2014" name="Int. J. Syst. Evol. Microbiol.">
        <title>Complete genome sequence of Corynebacterium casei LMG S-19264T (=DSM 44701T), isolated from a smear-ripened cheese.</title>
        <authorList>
            <consortium name="US DOE Joint Genome Institute (JGI-PGF)"/>
            <person name="Walter F."/>
            <person name="Albersmeier A."/>
            <person name="Kalinowski J."/>
            <person name="Ruckert C."/>
        </authorList>
    </citation>
    <scope>NUCLEOTIDE SEQUENCE</scope>
    <source>
        <strain evidence="2">CGMCC 1.15371</strain>
    </source>
</reference>
<sequence length="309" mass="34688">MMKKAVVLGATGSIGYAITKELAEKGVNTIAFSRTRSKLMTLFGDHSAITVCAGNVFHINDLREACRQADLIVHAINIPYQDWERDLHTIMDNVLKVTEEAHARLAVVDNIYAYSDNPGYPIAETHKKQPHTKKGRLRLSLEKRIWESNVKALIAHFPDFYGPYAGNTLLGQTFKGVSQNKPALFVGKLSTPREYIYTPDAAKALITLAAHEKAYGQNWNIPGSGVITGEQIFTILRERLSYKKSVWSIGKKAIAFMGWFQPLMKEAVEMLYLTENPIILSGEKYESVIDEIPRTPYEQGIVDTVRAMR</sequence>
<dbReference type="GO" id="GO:0004029">
    <property type="term" value="F:aldehyde dehydrogenase (NAD+) activity"/>
    <property type="evidence" value="ECO:0007669"/>
    <property type="project" value="TreeGrafter"/>
</dbReference>
<organism evidence="2 3">
    <name type="scientific">Pullulanibacillus camelliae</name>
    <dbReference type="NCBI Taxonomy" id="1707096"/>
    <lineage>
        <taxon>Bacteria</taxon>
        <taxon>Bacillati</taxon>
        <taxon>Bacillota</taxon>
        <taxon>Bacilli</taxon>
        <taxon>Bacillales</taxon>
        <taxon>Sporolactobacillaceae</taxon>
        <taxon>Pullulanibacillus</taxon>
    </lineage>
</organism>
<name>A0A8J2VFP8_9BACL</name>
<evidence type="ECO:0000259" key="1">
    <source>
        <dbReference type="Pfam" id="PF01370"/>
    </source>
</evidence>
<comment type="caution">
    <text evidence="2">The sequence shown here is derived from an EMBL/GenBank/DDBJ whole genome shotgun (WGS) entry which is preliminary data.</text>
</comment>
<dbReference type="RefSeq" id="WP_188687854.1">
    <property type="nucleotide sequence ID" value="NZ_BMIR01000001.1"/>
</dbReference>
<evidence type="ECO:0000313" key="2">
    <source>
        <dbReference type="EMBL" id="GGE26781.1"/>
    </source>
</evidence>
<dbReference type="Pfam" id="PF01370">
    <property type="entry name" value="Epimerase"/>
    <property type="match status" value="1"/>
</dbReference>
<dbReference type="EMBL" id="BMIR01000001">
    <property type="protein sequence ID" value="GGE26781.1"/>
    <property type="molecule type" value="Genomic_DNA"/>
</dbReference>
<dbReference type="InterPro" id="IPR001509">
    <property type="entry name" value="Epimerase_deHydtase"/>
</dbReference>
<evidence type="ECO:0000313" key="3">
    <source>
        <dbReference type="Proteomes" id="UP000628775"/>
    </source>
</evidence>
<reference evidence="2" key="2">
    <citation type="submission" date="2020-09" db="EMBL/GenBank/DDBJ databases">
        <authorList>
            <person name="Sun Q."/>
            <person name="Zhou Y."/>
        </authorList>
    </citation>
    <scope>NUCLEOTIDE SEQUENCE</scope>
    <source>
        <strain evidence="2">CGMCC 1.15371</strain>
    </source>
</reference>
<dbReference type="GO" id="GO:0005737">
    <property type="term" value="C:cytoplasm"/>
    <property type="evidence" value="ECO:0007669"/>
    <property type="project" value="TreeGrafter"/>
</dbReference>
<dbReference type="Proteomes" id="UP000628775">
    <property type="component" value="Unassembled WGS sequence"/>
</dbReference>
<protein>
    <submittedName>
        <fullName evidence="2">Membrane protein</fullName>
    </submittedName>
</protein>
<dbReference type="InterPro" id="IPR051783">
    <property type="entry name" value="NAD(P)-dependent_oxidoreduct"/>
</dbReference>
<dbReference type="PANTHER" id="PTHR48079">
    <property type="entry name" value="PROTEIN YEEZ"/>
    <property type="match status" value="1"/>
</dbReference>
<dbReference type="Gene3D" id="3.40.50.720">
    <property type="entry name" value="NAD(P)-binding Rossmann-like Domain"/>
    <property type="match status" value="1"/>
</dbReference>